<protein>
    <submittedName>
        <fullName evidence="1">Uncharacterized protein</fullName>
    </submittedName>
</protein>
<organism evidence="1 2">
    <name type="scientific">Rotaria magnacalcarata</name>
    <dbReference type="NCBI Taxonomy" id="392030"/>
    <lineage>
        <taxon>Eukaryota</taxon>
        <taxon>Metazoa</taxon>
        <taxon>Spiralia</taxon>
        <taxon>Gnathifera</taxon>
        <taxon>Rotifera</taxon>
        <taxon>Eurotatoria</taxon>
        <taxon>Bdelloidea</taxon>
        <taxon>Philodinida</taxon>
        <taxon>Philodinidae</taxon>
        <taxon>Rotaria</taxon>
    </lineage>
</organism>
<evidence type="ECO:0000313" key="1">
    <source>
        <dbReference type="EMBL" id="CAF4467038.1"/>
    </source>
</evidence>
<comment type="caution">
    <text evidence="1">The sequence shown here is derived from an EMBL/GenBank/DDBJ whole genome shotgun (WGS) entry which is preliminary data.</text>
</comment>
<dbReference type="EMBL" id="CAJOBG010048464">
    <property type="protein sequence ID" value="CAF4467038.1"/>
    <property type="molecule type" value="Genomic_DNA"/>
</dbReference>
<reference evidence="1" key="1">
    <citation type="submission" date="2021-02" db="EMBL/GenBank/DDBJ databases">
        <authorList>
            <person name="Nowell W R."/>
        </authorList>
    </citation>
    <scope>NUCLEOTIDE SEQUENCE</scope>
</reference>
<accession>A0A820TCL8</accession>
<keyword evidence="2" id="KW-1185">Reference proteome</keyword>
<proteinExistence type="predicted"/>
<dbReference type="Proteomes" id="UP000663866">
    <property type="component" value="Unassembled WGS sequence"/>
</dbReference>
<name>A0A820TCL8_9BILA</name>
<sequence length="225" mass="26227">NNVIQYLPVPITDIILMKTSEKERMEKLQSLMVKLDSLCLRNQQRDKNSSSTDSCLVTTTIANLASELTLAWESQQQLFGDQVSLEYIQSCTNRTNNKNDEIKSILTQPAHIHEVSSELYNLYLVEEERLKDEWNDMCKLFEQRLLKSQENLSKKFYQSFKEQSLITSNDKIQEEIRTHFSNSNNSINHLLYTDMPDKIGTYTRECYINAATCLQKRAYDIMNGM</sequence>
<evidence type="ECO:0000313" key="2">
    <source>
        <dbReference type="Proteomes" id="UP000663866"/>
    </source>
</evidence>
<feature type="non-terminal residue" evidence="1">
    <location>
        <position position="225"/>
    </location>
</feature>
<dbReference type="AlphaFoldDB" id="A0A820TCL8"/>
<feature type="non-terminal residue" evidence="1">
    <location>
        <position position="1"/>
    </location>
</feature>
<gene>
    <name evidence="1" type="ORF">OVN521_LOCUS38794</name>
</gene>